<dbReference type="GO" id="GO:0005634">
    <property type="term" value="C:nucleus"/>
    <property type="evidence" value="ECO:0007669"/>
    <property type="project" value="UniProtKB-SubCell"/>
</dbReference>
<dbReference type="SMART" id="SM00432">
    <property type="entry name" value="MADS"/>
    <property type="match status" value="1"/>
</dbReference>
<dbReference type="InterPro" id="IPR002100">
    <property type="entry name" value="TF_MADSbox"/>
</dbReference>
<evidence type="ECO:0000256" key="4">
    <source>
        <dbReference type="ARBA" id="ARBA00023163"/>
    </source>
</evidence>
<dbReference type="AlphaFoldDB" id="A0AAU7LJ90"/>
<dbReference type="GO" id="GO:0045944">
    <property type="term" value="P:positive regulation of transcription by RNA polymerase II"/>
    <property type="evidence" value="ECO:0007669"/>
    <property type="project" value="InterPro"/>
</dbReference>
<dbReference type="GO" id="GO:0000978">
    <property type="term" value="F:RNA polymerase II cis-regulatory region sequence-specific DNA binding"/>
    <property type="evidence" value="ECO:0007669"/>
    <property type="project" value="TreeGrafter"/>
</dbReference>
<proteinExistence type="evidence at transcript level"/>
<name>A0AAU7LJ90_9ROSA</name>
<keyword evidence="2" id="KW-0805">Transcription regulation</keyword>
<dbReference type="InterPro" id="IPR033896">
    <property type="entry name" value="MEF2-like_N"/>
</dbReference>
<keyword evidence="6" id="KW-0175">Coiled coil</keyword>
<reference evidence="8" key="2">
    <citation type="submission" date="2024-02" db="EMBL/GenBank/DDBJ databases">
        <authorList>
            <person name="Xu Y."/>
            <person name="Zhao J."/>
        </authorList>
    </citation>
    <scope>NUCLEOTIDE SEQUENCE</scope>
</reference>
<keyword evidence="5" id="KW-0539">Nucleus</keyword>
<keyword evidence="3" id="KW-0238">DNA-binding</keyword>
<sequence length="201" mass="23073">MVSKKKTQGRQKIEIKKIENKNSSQVTFSKRRTGLFKKACELSVLCDVEVATIVFSNNNKAFCFGHPSIENVLHRYLHNSSSSSLLSFSSSSISRVSDASVLEEFNREYMEAVKELEEKKKALNMEDFQHSSQPWWEYINVDFGMELEELVHMKIALEELRKKVLAKVKDRQDHELMIMANNNTNSDGFMATAQLPLNSTM</sequence>
<evidence type="ECO:0000259" key="7">
    <source>
        <dbReference type="PROSITE" id="PS50066"/>
    </source>
</evidence>
<accession>A0AAU7LJ90</accession>
<evidence type="ECO:0000256" key="5">
    <source>
        <dbReference type="ARBA" id="ARBA00023242"/>
    </source>
</evidence>
<reference evidence="8" key="1">
    <citation type="journal article" date="2024" name="Front. Plant Sci.">
        <title>Genome-wide analysis of the MADS-box gene family of sea buckthorn (Hippophae rhamnoides ssp. sinensis) and their potential role in floral organ development.</title>
        <authorList>
            <person name="Zhao J."/>
            <person name="Xu Y."/>
            <person name="Zhang Z."/>
            <person name="Zhao M."/>
            <person name="Li K."/>
            <person name="Wang F."/>
            <person name="Sun K."/>
        </authorList>
    </citation>
    <scope>NUCLEOTIDE SEQUENCE</scope>
</reference>
<dbReference type="PRINTS" id="PR00404">
    <property type="entry name" value="MADSDOMAIN"/>
</dbReference>
<evidence type="ECO:0000256" key="3">
    <source>
        <dbReference type="ARBA" id="ARBA00023125"/>
    </source>
</evidence>
<dbReference type="Gene3D" id="3.40.1810.10">
    <property type="entry name" value="Transcription factor, MADS-box"/>
    <property type="match status" value="1"/>
</dbReference>
<evidence type="ECO:0000313" key="8">
    <source>
        <dbReference type="EMBL" id="XBP28196.1"/>
    </source>
</evidence>
<dbReference type="FunFam" id="3.40.1810.10:FF:000006">
    <property type="entry name" value="Agamous-like MADS-box protein AGL62"/>
    <property type="match status" value="1"/>
</dbReference>
<dbReference type="CDD" id="cd00265">
    <property type="entry name" value="MADS_MEF2_like"/>
    <property type="match status" value="1"/>
</dbReference>
<gene>
    <name evidence="8" type="primary">MADS1</name>
</gene>
<evidence type="ECO:0000256" key="6">
    <source>
        <dbReference type="SAM" id="Coils"/>
    </source>
</evidence>
<evidence type="ECO:0000256" key="2">
    <source>
        <dbReference type="ARBA" id="ARBA00023015"/>
    </source>
</evidence>
<feature type="coiled-coil region" evidence="6">
    <location>
        <begin position="99"/>
        <end position="126"/>
    </location>
</feature>
<protein>
    <submittedName>
        <fullName evidence="8">MADS1</fullName>
    </submittedName>
</protein>
<dbReference type="EMBL" id="PP400836">
    <property type="protein sequence ID" value="XBP28196.1"/>
    <property type="molecule type" value="mRNA"/>
</dbReference>
<dbReference type="PANTHER" id="PTHR11945">
    <property type="entry name" value="MADS BOX PROTEIN"/>
    <property type="match status" value="1"/>
</dbReference>
<dbReference type="InterPro" id="IPR036879">
    <property type="entry name" value="TF_MADSbox_sf"/>
</dbReference>
<evidence type="ECO:0000256" key="1">
    <source>
        <dbReference type="ARBA" id="ARBA00004123"/>
    </source>
</evidence>
<dbReference type="GO" id="GO:0046983">
    <property type="term" value="F:protein dimerization activity"/>
    <property type="evidence" value="ECO:0007669"/>
    <property type="project" value="InterPro"/>
</dbReference>
<dbReference type="SUPFAM" id="SSF55455">
    <property type="entry name" value="SRF-like"/>
    <property type="match status" value="1"/>
</dbReference>
<dbReference type="GO" id="GO:0000981">
    <property type="term" value="F:DNA-binding transcription factor activity, RNA polymerase II-specific"/>
    <property type="evidence" value="ECO:0007669"/>
    <property type="project" value="TreeGrafter"/>
</dbReference>
<feature type="domain" description="MADS-box" evidence="7">
    <location>
        <begin position="8"/>
        <end position="68"/>
    </location>
</feature>
<comment type="subcellular location">
    <subcellularLocation>
        <location evidence="1">Nucleus</location>
    </subcellularLocation>
</comment>
<dbReference type="Pfam" id="PF00319">
    <property type="entry name" value="SRF-TF"/>
    <property type="match status" value="1"/>
</dbReference>
<dbReference type="PROSITE" id="PS50066">
    <property type="entry name" value="MADS_BOX_2"/>
    <property type="match status" value="1"/>
</dbReference>
<organism evidence="8">
    <name type="scientific">Hippophae rhamnoides</name>
    <name type="common">sea-buckthorn</name>
    <dbReference type="NCBI Taxonomy" id="193516"/>
    <lineage>
        <taxon>Eukaryota</taxon>
        <taxon>Viridiplantae</taxon>
        <taxon>Streptophyta</taxon>
        <taxon>Embryophyta</taxon>
        <taxon>Tracheophyta</taxon>
        <taxon>Spermatophyta</taxon>
        <taxon>Magnoliopsida</taxon>
        <taxon>eudicotyledons</taxon>
        <taxon>Gunneridae</taxon>
        <taxon>Pentapetalae</taxon>
        <taxon>rosids</taxon>
        <taxon>fabids</taxon>
        <taxon>Rosales</taxon>
        <taxon>Elaeagnaceae</taxon>
        <taxon>Hippophae</taxon>
    </lineage>
</organism>
<dbReference type="PANTHER" id="PTHR11945:SF534">
    <property type="entry name" value="MYOCYTE-SPECIFIC ENHANCER FACTOR 2"/>
    <property type="match status" value="1"/>
</dbReference>
<keyword evidence="4" id="KW-0804">Transcription</keyword>